<dbReference type="PANTHER" id="PTHR24421">
    <property type="entry name" value="NITRATE/NITRITE SENSOR PROTEIN NARX-RELATED"/>
    <property type="match status" value="1"/>
</dbReference>
<feature type="transmembrane region" description="Helical" evidence="4">
    <location>
        <begin position="334"/>
        <end position="353"/>
    </location>
</feature>
<evidence type="ECO:0008006" key="7">
    <source>
        <dbReference type="Google" id="ProtNLM"/>
    </source>
</evidence>
<proteinExistence type="predicted"/>
<dbReference type="InterPro" id="IPR050482">
    <property type="entry name" value="Sensor_HK_TwoCompSys"/>
</dbReference>
<protein>
    <recommendedName>
        <fullName evidence="7">Signal transduction histidine kinase</fullName>
    </recommendedName>
</protein>
<feature type="transmembrane region" description="Helical" evidence="4">
    <location>
        <begin position="301"/>
        <end position="322"/>
    </location>
</feature>
<feature type="transmembrane region" description="Helical" evidence="4">
    <location>
        <begin position="393"/>
        <end position="410"/>
    </location>
</feature>
<dbReference type="GO" id="GO:0016301">
    <property type="term" value="F:kinase activity"/>
    <property type="evidence" value="ECO:0007669"/>
    <property type="project" value="UniProtKB-KW"/>
</dbReference>
<keyword evidence="1" id="KW-0808">Transferase</keyword>
<accession>A0A9Q3W0T9</accession>
<comment type="caution">
    <text evidence="5">The sequence shown here is derived from an EMBL/GenBank/DDBJ whole genome shotgun (WGS) entry which is preliminary data.</text>
</comment>
<sequence length="736" mass="83375">MISDTSRWRLAPLQTLLIASFLLLATIALATWLATRGPWLGVKLIPADTEGLQVTKVDQRGPLAGRLHPGDHIRALIIHGRPFSLKGYDHHLQPHAEPTFQHYNTYLDVENQIAQALRAPTVTLIVNNDQPLTFEPALHRPLSSLPWTFWLLHTYGLIAFLIGLSVWVFLPANWPPRLLAISGSGMFLATWQHSLWEVRELALPAWQFDALMRLNHIGVHLLLVAFLVLLIIYPKPLKHASKLIFLITTAVVLQQINENTQMLDLPLHSFYLPLVLYYPLGITLVVSQWRRARNNPLDRAALRWVFLSILIAMGAGLVVYFLPVAFKVSPIANPATMVGLVVTLYLGFALGILRYRLFQLERWWFTAWAWFLGGLTVVLVDILVISAFGLNHAHALAFSVIAVGWVYFPVRQWLWRRLAASSEVNMERHLPDFVEALYSNPDDRAFPLWQELLRKVFQPLSLDRIDETIEKARLAGNGSRLLLPSPGTPSGGLCLLYGQGGRRLFGKRDTEIAQALVSTAKRINNVRQAREAGAIQERQRIMRDLHDDVGGRLLTLIHTAPNEHNEELARNALTALREAIHALDHRHCYDLQALLEDWYGDLRERLGPRFDLNWSISGDMDKTSLPPRHYINLRRILDESVTNALKHGVPNTLTFNAHLDQQGELCLLLCNEVNRFSCSEWSDGLPGRGLSNMRTRIEEISGELSLYCVPGSPRQFCMEARIPLPKADARYFITAK</sequence>
<feature type="transmembrane region" description="Helical" evidence="4">
    <location>
        <begin position="240"/>
        <end position="257"/>
    </location>
</feature>
<dbReference type="Proteomes" id="UP001107961">
    <property type="component" value="Unassembled WGS sequence"/>
</dbReference>
<keyword evidence="2" id="KW-0418">Kinase</keyword>
<dbReference type="SUPFAM" id="SSF55874">
    <property type="entry name" value="ATPase domain of HSP90 chaperone/DNA topoisomerase II/histidine kinase"/>
    <property type="match status" value="1"/>
</dbReference>
<evidence type="ECO:0000256" key="2">
    <source>
        <dbReference type="ARBA" id="ARBA00022777"/>
    </source>
</evidence>
<dbReference type="AlphaFoldDB" id="A0A9Q3W0T9"/>
<name>A0A9Q3W0T9_9GAMM</name>
<feature type="transmembrane region" description="Helical" evidence="4">
    <location>
        <begin position="214"/>
        <end position="233"/>
    </location>
</feature>
<evidence type="ECO:0000313" key="5">
    <source>
        <dbReference type="EMBL" id="MCE7507221.1"/>
    </source>
</evidence>
<keyword evidence="6" id="KW-1185">Reference proteome</keyword>
<organism evidence="5 6">
    <name type="scientific">Alloalcanivorax xenomutans</name>
    <dbReference type="NCBI Taxonomy" id="1094342"/>
    <lineage>
        <taxon>Bacteria</taxon>
        <taxon>Pseudomonadati</taxon>
        <taxon>Pseudomonadota</taxon>
        <taxon>Gammaproteobacteria</taxon>
        <taxon>Oceanospirillales</taxon>
        <taxon>Alcanivoracaceae</taxon>
        <taxon>Alloalcanivorax</taxon>
    </lineage>
</organism>
<dbReference type="Gene3D" id="3.30.565.10">
    <property type="entry name" value="Histidine kinase-like ATPase, C-terminal domain"/>
    <property type="match status" value="1"/>
</dbReference>
<dbReference type="InterPro" id="IPR036890">
    <property type="entry name" value="HATPase_C_sf"/>
</dbReference>
<feature type="transmembrane region" description="Helical" evidence="4">
    <location>
        <begin position="147"/>
        <end position="170"/>
    </location>
</feature>
<keyword evidence="4" id="KW-0472">Membrane</keyword>
<gene>
    <name evidence="5" type="ORF">LZG35_01130</name>
</gene>
<dbReference type="EMBL" id="JAJVKT010000001">
    <property type="protein sequence ID" value="MCE7507221.1"/>
    <property type="molecule type" value="Genomic_DNA"/>
</dbReference>
<evidence type="ECO:0000256" key="4">
    <source>
        <dbReference type="SAM" id="Phobius"/>
    </source>
</evidence>
<keyword evidence="3" id="KW-0902">Two-component regulatory system</keyword>
<evidence type="ECO:0000313" key="6">
    <source>
        <dbReference type="Proteomes" id="UP001107961"/>
    </source>
</evidence>
<dbReference type="GO" id="GO:0000160">
    <property type="term" value="P:phosphorelay signal transduction system"/>
    <property type="evidence" value="ECO:0007669"/>
    <property type="project" value="UniProtKB-KW"/>
</dbReference>
<dbReference type="GeneID" id="94685585"/>
<dbReference type="RefSeq" id="WP_233924617.1">
    <property type="nucleotide sequence ID" value="NZ_CP102389.1"/>
</dbReference>
<feature type="transmembrane region" description="Helical" evidence="4">
    <location>
        <begin position="269"/>
        <end position="289"/>
    </location>
</feature>
<evidence type="ECO:0000256" key="1">
    <source>
        <dbReference type="ARBA" id="ARBA00022679"/>
    </source>
</evidence>
<reference evidence="5" key="1">
    <citation type="submission" date="2022-01" db="EMBL/GenBank/DDBJ databases">
        <authorList>
            <person name="Karlyshev A.V."/>
            <person name="Jaspars M."/>
        </authorList>
    </citation>
    <scope>NUCLEOTIDE SEQUENCE</scope>
    <source>
        <strain evidence="5">AGSA3-2</strain>
    </source>
</reference>
<evidence type="ECO:0000256" key="3">
    <source>
        <dbReference type="ARBA" id="ARBA00023012"/>
    </source>
</evidence>
<keyword evidence="4" id="KW-1133">Transmembrane helix</keyword>
<keyword evidence="4" id="KW-0812">Transmembrane</keyword>
<feature type="transmembrane region" description="Helical" evidence="4">
    <location>
        <begin position="177"/>
        <end position="194"/>
    </location>
</feature>
<feature type="transmembrane region" description="Helical" evidence="4">
    <location>
        <begin position="365"/>
        <end position="387"/>
    </location>
</feature>